<organism evidence="3 4">
    <name type="scientific">Marinobacterium stanieri</name>
    <dbReference type="NCBI Taxonomy" id="49186"/>
    <lineage>
        <taxon>Bacteria</taxon>
        <taxon>Pseudomonadati</taxon>
        <taxon>Pseudomonadota</taxon>
        <taxon>Gammaproteobacteria</taxon>
        <taxon>Oceanospirillales</taxon>
        <taxon>Oceanospirillaceae</taxon>
        <taxon>Marinobacterium</taxon>
    </lineage>
</organism>
<dbReference type="AlphaFoldDB" id="A0A1N6Q8I6"/>
<dbReference type="PANTHER" id="PTHR44757">
    <property type="entry name" value="DIGUANYLATE CYCLASE DGCP"/>
    <property type="match status" value="1"/>
</dbReference>
<evidence type="ECO:0000259" key="2">
    <source>
        <dbReference type="PROSITE" id="PS50887"/>
    </source>
</evidence>
<dbReference type="Gene3D" id="3.30.450.20">
    <property type="entry name" value="PAS domain"/>
    <property type="match status" value="1"/>
</dbReference>
<dbReference type="PROSITE" id="PS50112">
    <property type="entry name" value="PAS"/>
    <property type="match status" value="1"/>
</dbReference>
<dbReference type="InterPro" id="IPR052155">
    <property type="entry name" value="Biofilm_reg_signaling"/>
</dbReference>
<evidence type="ECO:0000259" key="1">
    <source>
        <dbReference type="PROSITE" id="PS50112"/>
    </source>
</evidence>
<dbReference type="Proteomes" id="UP000186895">
    <property type="component" value="Unassembled WGS sequence"/>
</dbReference>
<name>A0A1N6Q8I6_9GAMM</name>
<dbReference type="eggNOG" id="COG2199">
    <property type="taxonomic scope" value="Bacteria"/>
</dbReference>
<dbReference type="Pfam" id="PF00990">
    <property type="entry name" value="GGDEF"/>
    <property type="match status" value="1"/>
</dbReference>
<protein>
    <submittedName>
        <fullName evidence="3">PAS fold-containing protein</fullName>
    </submittedName>
</protein>
<dbReference type="STRING" id="49186.SAMN05421647_102332"/>
<dbReference type="Gene3D" id="3.30.70.270">
    <property type="match status" value="1"/>
</dbReference>
<sequence>MSEVHAQGNNEACQPETRHLIQLADNLDDFVVVLRLDGTCAWCNRSFANLLGAERESLLGKAYPLPELRELMVHRAKESVETWVQLESGENRLIRFNADAGLDTEGCVESLLITGRDLTPFYRLQHPLAAAGDEGLLLASDDQVQARIKHALDRAQRAQEYVGFMAIQVSGTGQQDLASQADVLNQVVASVRQKIRQGDTLARLESGAYLLVLEQIDCPEAIGTVVEKFSALLHEGAPELEAGYAINTGVAISPDDGVEAAELVERAQQAMQRAIMDEQQIAYF</sequence>
<dbReference type="InterPro" id="IPR029787">
    <property type="entry name" value="Nucleotide_cyclase"/>
</dbReference>
<dbReference type="SMART" id="SM00091">
    <property type="entry name" value="PAS"/>
    <property type="match status" value="1"/>
</dbReference>
<dbReference type="SUPFAM" id="SSF55073">
    <property type="entry name" value="Nucleotide cyclase"/>
    <property type="match status" value="1"/>
</dbReference>
<dbReference type="InterPro" id="IPR043128">
    <property type="entry name" value="Rev_trsase/Diguanyl_cyclase"/>
</dbReference>
<dbReference type="RefSeq" id="WP_076461734.1">
    <property type="nucleotide sequence ID" value="NZ_FTMN01000002.1"/>
</dbReference>
<dbReference type="InterPro" id="IPR000160">
    <property type="entry name" value="GGDEF_dom"/>
</dbReference>
<dbReference type="InterPro" id="IPR013656">
    <property type="entry name" value="PAS_4"/>
</dbReference>
<reference evidence="3 4" key="1">
    <citation type="submission" date="2017-01" db="EMBL/GenBank/DDBJ databases">
        <authorList>
            <person name="Mah S.A."/>
            <person name="Swanson W.J."/>
            <person name="Moy G.W."/>
            <person name="Vacquier V.D."/>
        </authorList>
    </citation>
    <scope>NUCLEOTIDE SEQUENCE [LARGE SCALE GENOMIC DNA]</scope>
    <source>
        <strain evidence="3 4">DSM 7027</strain>
    </source>
</reference>
<dbReference type="Pfam" id="PF08448">
    <property type="entry name" value="PAS_4"/>
    <property type="match status" value="1"/>
</dbReference>
<evidence type="ECO:0000313" key="3">
    <source>
        <dbReference type="EMBL" id="SIQ12746.1"/>
    </source>
</evidence>
<dbReference type="PROSITE" id="PS50887">
    <property type="entry name" value="GGDEF"/>
    <property type="match status" value="1"/>
</dbReference>
<dbReference type="InterPro" id="IPR000014">
    <property type="entry name" value="PAS"/>
</dbReference>
<feature type="domain" description="PAS" evidence="1">
    <location>
        <begin position="16"/>
        <end position="72"/>
    </location>
</feature>
<dbReference type="CDD" id="cd00130">
    <property type="entry name" value="PAS"/>
    <property type="match status" value="1"/>
</dbReference>
<dbReference type="EMBL" id="FTMN01000002">
    <property type="protein sequence ID" value="SIQ12746.1"/>
    <property type="molecule type" value="Genomic_DNA"/>
</dbReference>
<gene>
    <name evidence="3" type="ORF">SAMN05421647_102332</name>
</gene>
<dbReference type="PANTHER" id="PTHR44757:SF2">
    <property type="entry name" value="BIOFILM ARCHITECTURE MAINTENANCE PROTEIN MBAA"/>
    <property type="match status" value="1"/>
</dbReference>
<proteinExistence type="predicted"/>
<keyword evidence="4" id="KW-1185">Reference proteome</keyword>
<dbReference type="SUPFAM" id="SSF55785">
    <property type="entry name" value="PYP-like sensor domain (PAS domain)"/>
    <property type="match status" value="1"/>
</dbReference>
<accession>A0A1N6Q8I6</accession>
<feature type="domain" description="GGDEF" evidence="2">
    <location>
        <begin position="160"/>
        <end position="284"/>
    </location>
</feature>
<evidence type="ECO:0000313" key="4">
    <source>
        <dbReference type="Proteomes" id="UP000186895"/>
    </source>
</evidence>
<dbReference type="InterPro" id="IPR035965">
    <property type="entry name" value="PAS-like_dom_sf"/>
</dbReference>